<feature type="transmembrane region" description="Helical" evidence="1">
    <location>
        <begin position="82"/>
        <end position="101"/>
    </location>
</feature>
<keyword evidence="1" id="KW-0812">Transmembrane</keyword>
<dbReference type="InterPro" id="IPR052529">
    <property type="entry name" value="Bact_Transport_Assoc"/>
</dbReference>
<feature type="transmembrane region" description="Helical" evidence="1">
    <location>
        <begin position="127"/>
        <end position="150"/>
    </location>
</feature>
<comment type="caution">
    <text evidence="3">The sequence shown here is derived from an EMBL/GenBank/DDBJ whole genome shotgun (WGS) entry which is preliminary data.</text>
</comment>
<evidence type="ECO:0000313" key="3">
    <source>
        <dbReference type="EMBL" id="MBB6037931.1"/>
    </source>
</evidence>
<feature type="transmembrane region" description="Helical" evidence="1">
    <location>
        <begin position="221"/>
        <end position="244"/>
    </location>
</feature>
<dbReference type="Proteomes" id="UP000548476">
    <property type="component" value="Unassembled WGS sequence"/>
</dbReference>
<sequence>MTAAQHATGTSPHAAEVRRRLPLLDVLRGVAILGTLMTNVWIFTGPGAEWGVFEAGLPDATSSGSLAHVAETVFRVLADGKFLSLLTVLFGAGLAIQYASAERRGLPWPGRYPRRALFLFAEGTVHFVLVFAWDVLMGYAVTALVVARLLTRTGRAQRRIMAWAGGIHVSLMVLLTAALVLGGNASRAVSPEAIELYANGGYLEQVAFRLNNALVLRMEPVFTFFLLLFLFFLGTRLFRAGAFVLDDTGRRIRLRLLAWGLGVGVPLTVAATLAGPDYFLLGRYVAAPFVALGYLALIGLAVERFARRGRHLRPLAALGRMALSGYVLQNLLCVLACYGIGLGLAARLDGWQPWWTMGLWAVVSAVLIVGANLWLRRFAQGPLEALQHRILTPRRNRT</sequence>
<feature type="transmembrane region" description="Helical" evidence="1">
    <location>
        <begin position="256"/>
        <end position="275"/>
    </location>
</feature>
<feature type="transmembrane region" description="Helical" evidence="1">
    <location>
        <begin position="354"/>
        <end position="375"/>
    </location>
</feature>
<dbReference type="RefSeq" id="WP_184790739.1">
    <property type="nucleotide sequence ID" value="NZ_BONT01000066.1"/>
</dbReference>
<feature type="transmembrane region" description="Helical" evidence="1">
    <location>
        <begin position="162"/>
        <end position="181"/>
    </location>
</feature>
<accession>A0A841FKR9</accession>
<keyword evidence="1" id="KW-1133">Transmembrane helix</keyword>
<proteinExistence type="predicted"/>
<keyword evidence="1" id="KW-0472">Membrane</keyword>
<feature type="transmembrane region" description="Helical" evidence="1">
    <location>
        <begin position="281"/>
        <end position="302"/>
    </location>
</feature>
<evidence type="ECO:0000313" key="4">
    <source>
        <dbReference type="Proteomes" id="UP000548476"/>
    </source>
</evidence>
<name>A0A841FKR9_9ACTN</name>
<dbReference type="Pfam" id="PF04235">
    <property type="entry name" value="DUF418"/>
    <property type="match status" value="1"/>
</dbReference>
<dbReference type="PANTHER" id="PTHR30590">
    <property type="entry name" value="INNER MEMBRANE PROTEIN"/>
    <property type="match status" value="1"/>
</dbReference>
<feature type="domain" description="DUF418" evidence="2">
    <location>
        <begin position="237"/>
        <end position="390"/>
    </location>
</feature>
<feature type="transmembrane region" description="Helical" evidence="1">
    <location>
        <begin position="323"/>
        <end position="348"/>
    </location>
</feature>
<reference evidence="3 4" key="1">
    <citation type="submission" date="2020-08" db="EMBL/GenBank/DDBJ databases">
        <title>Genomic Encyclopedia of Type Strains, Phase IV (KMG-IV): sequencing the most valuable type-strain genomes for metagenomic binning, comparative biology and taxonomic classification.</title>
        <authorList>
            <person name="Goeker M."/>
        </authorList>
    </citation>
    <scope>NUCLEOTIDE SEQUENCE [LARGE SCALE GENOMIC DNA]</scope>
    <source>
        <strain evidence="3 4">YIM 65646</strain>
    </source>
</reference>
<protein>
    <recommendedName>
        <fullName evidence="2">DUF418 domain-containing protein</fullName>
    </recommendedName>
</protein>
<dbReference type="InterPro" id="IPR007349">
    <property type="entry name" value="DUF418"/>
</dbReference>
<dbReference type="PANTHER" id="PTHR30590:SF2">
    <property type="entry name" value="INNER MEMBRANE PROTEIN"/>
    <property type="match status" value="1"/>
</dbReference>
<dbReference type="EMBL" id="JACHGT010000014">
    <property type="protein sequence ID" value="MBB6037931.1"/>
    <property type="molecule type" value="Genomic_DNA"/>
</dbReference>
<keyword evidence="4" id="KW-1185">Reference proteome</keyword>
<evidence type="ECO:0000259" key="2">
    <source>
        <dbReference type="Pfam" id="PF04235"/>
    </source>
</evidence>
<gene>
    <name evidence="3" type="ORF">HNR73_005811</name>
</gene>
<organism evidence="3 4">
    <name type="scientific">Phytomonospora endophytica</name>
    <dbReference type="NCBI Taxonomy" id="714109"/>
    <lineage>
        <taxon>Bacteria</taxon>
        <taxon>Bacillati</taxon>
        <taxon>Actinomycetota</taxon>
        <taxon>Actinomycetes</taxon>
        <taxon>Micromonosporales</taxon>
        <taxon>Micromonosporaceae</taxon>
        <taxon>Phytomonospora</taxon>
    </lineage>
</organism>
<dbReference type="AlphaFoldDB" id="A0A841FKR9"/>
<evidence type="ECO:0000256" key="1">
    <source>
        <dbReference type="SAM" id="Phobius"/>
    </source>
</evidence>